<dbReference type="Proteomes" id="UP000286246">
    <property type="component" value="Unassembled WGS sequence"/>
</dbReference>
<evidence type="ECO:0000313" key="1">
    <source>
        <dbReference type="EMBL" id="RKE55640.1"/>
    </source>
</evidence>
<dbReference type="EMBL" id="RAPY01000001">
    <property type="protein sequence ID" value="RKE55640.1"/>
    <property type="molecule type" value="Genomic_DNA"/>
</dbReference>
<comment type="caution">
    <text evidence="1">The sequence shown here is derived from an EMBL/GenBank/DDBJ whole genome shotgun (WGS) entry which is preliminary data.</text>
</comment>
<protein>
    <submittedName>
        <fullName evidence="1">Uncharacterized protein</fullName>
    </submittedName>
</protein>
<evidence type="ECO:0000313" key="2">
    <source>
        <dbReference type="Proteomes" id="UP000286246"/>
    </source>
</evidence>
<keyword evidence="2" id="KW-1185">Reference proteome</keyword>
<dbReference type="RefSeq" id="WP_120257405.1">
    <property type="nucleotide sequence ID" value="NZ_RAPY01000001.1"/>
</dbReference>
<reference evidence="1 2" key="1">
    <citation type="submission" date="2018-09" db="EMBL/GenBank/DDBJ databases">
        <title>Genomic Encyclopedia of Type Strains, Phase III (KMG-III): the genomes of soil and plant-associated and newly described type strains.</title>
        <authorList>
            <person name="Whitman W."/>
        </authorList>
    </citation>
    <scope>NUCLEOTIDE SEQUENCE [LARGE SCALE GENOMIC DNA]</scope>
    <source>
        <strain evidence="1 2">CECT 7938</strain>
    </source>
</reference>
<dbReference type="OrthoDB" id="752687at2"/>
<dbReference type="AlphaFoldDB" id="A0A420BG08"/>
<gene>
    <name evidence="1" type="ORF">DFQ12_0474</name>
</gene>
<proteinExistence type="predicted"/>
<name>A0A420BG08_SPHD1</name>
<accession>A0A420BG08</accession>
<organism evidence="1 2">
    <name type="scientific">Sphingobacterium detergens</name>
    <dbReference type="NCBI Taxonomy" id="1145106"/>
    <lineage>
        <taxon>Bacteria</taxon>
        <taxon>Pseudomonadati</taxon>
        <taxon>Bacteroidota</taxon>
        <taxon>Sphingobacteriia</taxon>
        <taxon>Sphingobacteriales</taxon>
        <taxon>Sphingobacteriaceae</taxon>
        <taxon>Sphingobacterium</taxon>
    </lineage>
</organism>
<sequence length="236" mass="27124">MKLIRLFSLIVLCVACKKDNQSYEELYKKADTKLVEIEKLVKTSSCNDLSSLQIDSVIGGYNGGYNSVYKYFPVGNEIKNAYNKLKSEYISLLEAARKIDERPIFDMLVESEPHFGIGCIDGFPKVLLASDFNFEQTREKLNTNIRALETFYANPICHNPSNWYALPIAKDCKLKYVLFQNDANSESRKDFNAIYRQHKALSRRLAKLDPNYVKCENLLASHKNVRCENNKPVIEE</sequence>